<gene>
    <name evidence="5" type="ORF">EJQ19_30725</name>
</gene>
<organism evidence="5 6">
    <name type="scientific">Paenibacillus whitsoniae</name>
    <dbReference type="NCBI Taxonomy" id="2496558"/>
    <lineage>
        <taxon>Bacteria</taxon>
        <taxon>Bacillati</taxon>
        <taxon>Bacillota</taxon>
        <taxon>Bacilli</taxon>
        <taxon>Bacillales</taxon>
        <taxon>Paenibacillaceae</taxon>
        <taxon>Paenibacillus</taxon>
    </lineage>
</organism>
<keyword evidence="6" id="KW-1185">Reference proteome</keyword>
<dbReference type="InterPro" id="IPR036388">
    <property type="entry name" value="WH-like_DNA-bd_sf"/>
</dbReference>
<evidence type="ECO:0000256" key="3">
    <source>
        <dbReference type="ARBA" id="ARBA00023163"/>
    </source>
</evidence>
<dbReference type="Gene3D" id="3.30.70.920">
    <property type="match status" value="1"/>
</dbReference>
<evidence type="ECO:0000313" key="5">
    <source>
        <dbReference type="EMBL" id="RTE01757.1"/>
    </source>
</evidence>
<protein>
    <submittedName>
        <fullName evidence="5">Lrp/AsnC family transcriptional regulator</fullName>
    </submittedName>
</protein>
<evidence type="ECO:0000256" key="1">
    <source>
        <dbReference type="ARBA" id="ARBA00023015"/>
    </source>
</evidence>
<dbReference type="GO" id="GO:0043565">
    <property type="term" value="F:sequence-specific DNA binding"/>
    <property type="evidence" value="ECO:0007669"/>
    <property type="project" value="InterPro"/>
</dbReference>
<keyword evidence="2" id="KW-0238">DNA-binding</keyword>
<dbReference type="Pfam" id="PF01037">
    <property type="entry name" value="AsnC_trans_reg"/>
    <property type="match status" value="1"/>
</dbReference>
<dbReference type="GO" id="GO:0043200">
    <property type="term" value="P:response to amino acid"/>
    <property type="evidence" value="ECO:0007669"/>
    <property type="project" value="TreeGrafter"/>
</dbReference>
<feature type="domain" description="HTH asnC-type" evidence="4">
    <location>
        <begin position="6"/>
        <end position="67"/>
    </location>
</feature>
<dbReference type="SUPFAM" id="SSF54909">
    <property type="entry name" value="Dimeric alpha+beta barrel"/>
    <property type="match status" value="1"/>
</dbReference>
<evidence type="ECO:0000313" key="6">
    <source>
        <dbReference type="Proteomes" id="UP000276128"/>
    </source>
</evidence>
<dbReference type="InterPro" id="IPR019887">
    <property type="entry name" value="Tscrpt_reg_AsnC/Lrp_C"/>
</dbReference>
<keyword evidence="3" id="KW-0804">Transcription</keyword>
<dbReference type="SUPFAM" id="SSF46785">
    <property type="entry name" value="Winged helix' DNA-binding domain"/>
    <property type="match status" value="1"/>
</dbReference>
<reference evidence="5 6" key="1">
    <citation type="submission" date="2018-12" db="EMBL/GenBank/DDBJ databases">
        <title>Bacillus ochoae sp. nov., Paenibacillus whitsoniae sp. nov., Paenibacillus spiritus sp. nov. Isolated from the Mars Exploration Rover during spacecraft assembly.</title>
        <authorList>
            <person name="Seuylemezian A."/>
            <person name="Vaishampayan P."/>
        </authorList>
    </citation>
    <scope>NUCLEOTIDE SEQUENCE [LARGE SCALE GENOMIC DNA]</scope>
    <source>
        <strain evidence="5 6">MER 54</strain>
    </source>
</reference>
<dbReference type="InterPro" id="IPR019888">
    <property type="entry name" value="Tscrpt_reg_AsnC-like"/>
</dbReference>
<dbReference type="InterPro" id="IPR000485">
    <property type="entry name" value="AsnC-type_HTH_dom"/>
</dbReference>
<proteinExistence type="predicted"/>
<dbReference type="GO" id="GO:0005829">
    <property type="term" value="C:cytosol"/>
    <property type="evidence" value="ECO:0007669"/>
    <property type="project" value="TreeGrafter"/>
</dbReference>
<dbReference type="PANTHER" id="PTHR30154:SF55">
    <property type="entry name" value="HTH-TYPE TRANSCRIPTIONAL REGULATOR LRPB"/>
    <property type="match status" value="1"/>
</dbReference>
<dbReference type="AlphaFoldDB" id="A0A430J4V7"/>
<dbReference type="RefSeq" id="WP_126145022.1">
    <property type="nucleotide sequence ID" value="NZ_RXHU01000133.1"/>
</dbReference>
<evidence type="ECO:0000259" key="4">
    <source>
        <dbReference type="PROSITE" id="PS50956"/>
    </source>
</evidence>
<dbReference type="EMBL" id="RXHU01000133">
    <property type="protein sequence ID" value="RTE01757.1"/>
    <property type="molecule type" value="Genomic_DNA"/>
</dbReference>
<dbReference type="OrthoDB" id="34294at2"/>
<dbReference type="Gene3D" id="1.10.10.10">
    <property type="entry name" value="Winged helix-like DNA-binding domain superfamily/Winged helix DNA-binding domain"/>
    <property type="match status" value="1"/>
</dbReference>
<accession>A0A430J4V7</accession>
<dbReference type="Proteomes" id="UP000276128">
    <property type="component" value="Unassembled WGS sequence"/>
</dbReference>
<dbReference type="Pfam" id="PF13404">
    <property type="entry name" value="HTH_AsnC-type"/>
    <property type="match status" value="1"/>
</dbReference>
<dbReference type="PANTHER" id="PTHR30154">
    <property type="entry name" value="LEUCINE-RESPONSIVE REGULATORY PROTEIN"/>
    <property type="match status" value="1"/>
</dbReference>
<keyword evidence="1" id="KW-0805">Transcription regulation</keyword>
<dbReference type="SMART" id="SM00344">
    <property type="entry name" value="HTH_ASNC"/>
    <property type="match status" value="1"/>
</dbReference>
<comment type="caution">
    <text evidence="5">The sequence shown here is derived from an EMBL/GenBank/DDBJ whole genome shotgun (WGS) entry which is preliminary data.</text>
</comment>
<dbReference type="InterPro" id="IPR011008">
    <property type="entry name" value="Dimeric_a/b-barrel"/>
</dbReference>
<name>A0A430J4V7_9BACL</name>
<dbReference type="PROSITE" id="PS50956">
    <property type="entry name" value="HTH_ASNC_2"/>
    <property type="match status" value="1"/>
</dbReference>
<dbReference type="PRINTS" id="PR00033">
    <property type="entry name" value="HTHASNC"/>
</dbReference>
<evidence type="ECO:0000256" key="2">
    <source>
        <dbReference type="ARBA" id="ARBA00023125"/>
    </source>
</evidence>
<sequence length="142" mass="15800">MQTPLFDDIDYRILRCLLQDAKQSFKKIGQQVHLTGQAVGARVRRLEDLGVIRGYTVNWDPDKLGLPVHAFIVVFVNSNSAHSAFLAYIAGSEPVQEAHRVSGEGCYWLRVRLAASTDLNVLLDELLAFGNYKVSLSIGQVK</sequence>
<dbReference type="InterPro" id="IPR036390">
    <property type="entry name" value="WH_DNA-bd_sf"/>
</dbReference>